<organism evidence="11">
    <name type="scientific">Haemophilus influenzae HK1212</name>
    <dbReference type="NCBI Taxonomy" id="456482"/>
    <lineage>
        <taxon>Bacteria</taxon>
        <taxon>Pseudomonadati</taxon>
        <taxon>Pseudomonadota</taxon>
        <taxon>Gammaproteobacteria</taxon>
        <taxon>Pasteurellales</taxon>
        <taxon>Pasteurellaceae</taxon>
        <taxon>Haemophilus</taxon>
    </lineage>
</organism>
<dbReference type="GO" id="GO:0003677">
    <property type="term" value="F:DNA binding"/>
    <property type="evidence" value="ECO:0007669"/>
    <property type="project" value="InterPro"/>
</dbReference>
<feature type="transmembrane region" description="Helical" evidence="8">
    <location>
        <begin position="156"/>
        <end position="174"/>
    </location>
</feature>
<dbReference type="EMBL" id="ABFC01000579">
    <property type="protein sequence ID" value="EFA28710.1"/>
    <property type="molecule type" value="Genomic_DNA"/>
</dbReference>
<dbReference type="GO" id="GO:0005886">
    <property type="term" value="C:plasma membrane"/>
    <property type="evidence" value="ECO:0007669"/>
    <property type="project" value="UniProtKB-SubCell"/>
</dbReference>
<protein>
    <submittedName>
        <fullName evidence="11">HofC-like transport protein</fullName>
    </submittedName>
</protein>
<keyword evidence="6 8" id="KW-1133">Transmembrane helix</keyword>
<keyword evidence="3" id="KW-1003">Cell membrane</keyword>
<dbReference type="InterPro" id="IPR003004">
    <property type="entry name" value="GspF/PilC"/>
</dbReference>
<comment type="caution">
    <text evidence="11">The sequence shown here is derived from an EMBL/GenBank/DDBJ whole genome shotgun (WGS) entry which is preliminary data.</text>
</comment>
<evidence type="ECO:0000256" key="3">
    <source>
        <dbReference type="ARBA" id="ARBA00022475"/>
    </source>
</evidence>
<reference evidence="11" key="1">
    <citation type="journal article" date="2010" name="Genomics">
        <title>Tracing phylogenomic events leading to diversity of Haemophilus influenzae and the emergence of Brazilian Purpuric Fever (BPF)-associated clones.</title>
        <authorList>
            <person name="Papazisi L."/>
            <person name="Ratnayake S."/>
            <person name="Remortel B.G."/>
            <person name="Bock G.R."/>
            <person name="Liang W."/>
            <person name="Saeed A.I."/>
            <person name="Liu J."/>
            <person name="Fleischmann R.D."/>
            <person name="Kilian M."/>
            <person name="Peterson S.N."/>
        </authorList>
    </citation>
    <scope>NUCLEOTIDE SEQUENCE [LARGE SCALE GENOMIC DNA]</scope>
    <source>
        <strain evidence="11">HK1212</strain>
    </source>
</reference>
<comment type="similarity">
    <text evidence="2">Belongs to the GSP F family.</text>
</comment>
<evidence type="ECO:0000313" key="11">
    <source>
        <dbReference type="EMBL" id="EFA28710.1"/>
    </source>
</evidence>
<dbReference type="AlphaFoldDB" id="A0A7G2JZC2"/>
<keyword evidence="4" id="KW-0997">Cell inner membrane</keyword>
<dbReference type="InterPro" id="IPR018076">
    <property type="entry name" value="T2SS_GspF_dom"/>
</dbReference>
<evidence type="ECO:0000256" key="4">
    <source>
        <dbReference type="ARBA" id="ARBA00022519"/>
    </source>
</evidence>
<dbReference type="InterPro" id="IPR042094">
    <property type="entry name" value="T2SS_GspF_sf"/>
</dbReference>
<evidence type="ECO:0000256" key="1">
    <source>
        <dbReference type="ARBA" id="ARBA00004429"/>
    </source>
</evidence>
<feature type="domain" description="Antirepressor protein C-terminal" evidence="10">
    <location>
        <begin position="71"/>
        <end position="150"/>
    </location>
</feature>
<keyword evidence="7 8" id="KW-0472">Membrane</keyword>
<dbReference type="Pfam" id="PF00482">
    <property type="entry name" value="T2SSF"/>
    <property type="match status" value="1"/>
</dbReference>
<dbReference type="Gene3D" id="1.20.81.30">
    <property type="entry name" value="Type II secretion system (T2SS), domain F"/>
    <property type="match status" value="1"/>
</dbReference>
<evidence type="ECO:0000256" key="8">
    <source>
        <dbReference type="SAM" id="Phobius"/>
    </source>
</evidence>
<evidence type="ECO:0000259" key="9">
    <source>
        <dbReference type="Pfam" id="PF00482"/>
    </source>
</evidence>
<gene>
    <name evidence="11" type="ORF">HAINFHK1212_0450</name>
</gene>
<name>A0A7G2JZC2_HAEIF</name>
<evidence type="ECO:0000259" key="10">
    <source>
        <dbReference type="Pfam" id="PF03374"/>
    </source>
</evidence>
<evidence type="ECO:0000256" key="2">
    <source>
        <dbReference type="ARBA" id="ARBA00005745"/>
    </source>
</evidence>
<proteinExistence type="inferred from homology"/>
<dbReference type="PANTHER" id="PTHR30012">
    <property type="entry name" value="GENERAL SECRETION PATHWAY PROTEIN"/>
    <property type="match status" value="1"/>
</dbReference>
<keyword evidence="5 8" id="KW-0812">Transmembrane</keyword>
<dbReference type="Pfam" id="PF03374">
    <property type="entry name" value="ANT"/>
    <property type="match status" value="1"/>
</dbReference>
<dbReference type="GO" id="GO:0015628">
    <property type="term" value="P:protein secretion by the type II secretion system"/>
    <property type="evidence" value="ECO:0007669"/>
    <property type="project" value="TreeGrafter"/>
</dbReference>
<evidence type="ECO:0000256" key="6">
    <source>
        <dbReference type="ARBA" id="ARBA00022989"/>
    </source>
</evidence>
<feature type="non-terminal residue" evidence="11">
    <location>
        <position position="1"/>
    </location>
</feature>
<feature type="domain" description="Type II secretion system protein GspF" evidence="9">
    <location>
        <begin position="206"/>
        <end position="298"/>
    </location>
</feature>
<accession>A0A7G2JZC2</accession>
<sequence>IEPLKFEYRNQWFDYYELNKRDTFVVVARLSPEFTAAVVDRWQALENRQKPTALIPQSFSEALMLAAQLQAEKERNAPKVAFVDHYVEVGTSKSFRETAKILKIPERALVNRLVEDKYLYRQSGVLLPYQSAHTKDLFTVKTGTAEHGHNFLKQNIGILLFFVLSFFLFYYFYLKRQTWFHQKKNQLISITPIFGTIQKLSRLVNFSQSLQIMLQAGVPLNQALDSFLPRTQTWQTKKTLVNDIILDKEVRSILQWVSQGYAFSDSVSSDLFPMEAQQMLQIGEQSGKLALMLEHIAD</sequence>
<dbReference type="InterPro" id="IPR005039">
    <property type="entry name" value="Ant_C"/>
</dbReference>
<evidence type="ECO:0000256" key="7">
    <source>
        <dbReference type="ARBA" id="ARBA00023136"/>
    </source>
</evidence>
<evidence type="ECO:0000256" key="5">
    <source>
        <dbReference type="ARBA" id="ARBA00022692"/>
    </source>
</evidence>
<feature type="non-terminal residue" evidence="11">
    <location>
        <position position="298"/>
    </location>
</feature>
<comment type="subcellular location">
    <subcellularLocation>
        <location evidence="1">Cell inner membrane</location>
        <topology evidence="1">Multi-pass membrane protein</topology>
    </subcellularLocation>
</comment>
<dbReference type="PANTHER" id="PTHR30012:SF7">
    <property type="entry name" value="PROTEIN TRANSPORT PROTEIN HOFC HOMOLOG"/>
    <property type="match status" value="1"/>
</dbReference>